<dbReference type="Proteomes" id="UP000616346">
    <property type="component" value="Unassembled WGS sequence"/>
</dbReference>
<organism evidence="1 2">
    <name type="scientific">Phocaeicola faecium</name>
    <dbReference type="NCBI Taxonomy" id="2762213"/>
    <lineage>
        <taxon>Bacteria</taxon>
        <taxon>Pseudomonadati</taxon>
        <taxon>Bacteroidota</taxon>
        <taxon>Bacteroidia</taxon>
        <taxon>Bacteroidales</taxon>
        <taxon>Bacteroidaceae</taxon>
        <taxon>Phocaeicola</taxon>
    </lineage>
</organism>
<gene>
    <name evidence="1" type="ORF">H9626_05800</name>
</gene>
<dbReference type="EMBL" id="JACSPQ010000002">
    <property type="protein sequence ID" value="MBD8001733.1"/>
    <property type="molecule type" value="Genomic_DNA"/>
</dbReference>
<sequence>MREDSCQHEYALTNQFFTDIDAPEIQKGNLKVSLSVKKSMGIYILNFHIEGNVVVSCDRCLDDLTLPVNTDETLKVKLGSEYADDDEIVIVPEEEGYINIAWFIYEFVALSLPMKHVHAPGECNQAMAEALSRHLATNVTEEEDYPADEEEECGEIDPRWNELKKILDNN</sequence>
<dbReference type="RefSeq" id="WP_191709887.1">
    <property type="nucleotide sequence ID" value="NZ_JACSPQ010000002.1"/>
</dbReference>
<name>A0ABR8VAC6_9BACT</name>
<protein>
    <submittedName>
        <fullName evidence="1">DUF177 domain-containing protein</fullName>
    </submittedName>
</protein>
<comment type="caution">
    <text evidence="1">The sequence shown here is derived from an EMBL/GenBank/DDBJ whole genome shotgun (WGS) entry which is preliminary data.</text>
</comment>
<dbReference type="InterPro" id="IPR003772">
    <property type="entry name" value="YceD"/>
</dbReference>
<accession>A0ABR8VAC6</accession>
<dbReference type="Pfam" id="PF02620">
    <property type="entry name" value="YceD"/>
    <property type="match status" value="1"/>
</dbReference>
<evidence type="ECO:0000313" key="2">
    <source>
        <dbReference type="Proteomes" id="UP000616346"/>
    </source>
</evidence>
<keyword evidence="2" id="KW-1185">Reference proteome</keyword>
<proteinExistence type="predicted"/>
<reference evidence="1 2" key="1">
    <citation type="submission" date="2020-08" db="EMBL/GenBank/DDBJ databases">
        <title>A Genomic Blueprint of the Chicken Gut Microbiome.</title>
        <authorList>
            <person name="Gilroy R."/>
            <person name="Ravi A."/>
            <person name="Getino M."/>
            <person name="Pursley I."/>
            <person name="Horton D.L."/>
            <person name="Alikhan N.-F."/>
            <person name="Baker D."/>
            <person name="Gharbi K."/>
            <person name="Hall N."/>
            <person name="Watson M."/>
            <person name="Adriaenssens E.M."/>
            <person name="Foster-Nyarko E."/>
            <person name="Jarju S."/>
            <person name="Secka A."/>
            <person name="Antonio M."/>
            <person name="Oren A."/>
            <person name="Chaudhuri R."/>
            <person name="La Ragione R.M."/>
            <person name="Hildebrand F."/>
            <person name="Pallen M.J."/>
        </authorList>
    </citation>
    <scope>NUCLEOTIDE SEQUENCE [LARGE SCALE GENOMIC DNA]</scope>
    <source>
        <strain evidence="1 2">Sa1YUN3</strain>
    </source>
</reference>
<evidence type="ECO:0000313" key="1">
    <source>
        <dbReference type="EMBL" id="MBD8001733.1"/>
    </source>
</evidence>